<evidence type="ECO:0000313" key="4">
    <source>
        <dbReference type="Proteomes" id="UP001159641"/>
    </source>
</evidence>
<dbReference type="SUPFAM" id="SSF47353">
    <property type="entry name" value="Retrovirus capsid dimerization domain-like"/>
    <property type="match status" value="1"/>
</dbReference>
<comment type="caution">
    <text evidence="3">The sequence shown here is derived from an EMBL/GenBank/DDBJ whole genome shotgun (WGS) entry which is preliminary data.</text>
</comment>
<organism evidence="3 4">
    <name type="scientific">Eschrichtius robustus</name>
    <name type="common">California gray whale</name>
    <name type="synonym">Eschrichtius gibbosus</name>
    <dbReference type="NCBI Taxonomy" id="9764"/>
    <lineage>
        <taxon>Eukaryota</taxon>
        <taxon>Metazoa</taxon>
        <taxon>Chordata</taxon>
        <taxon>Craniata</taxon>
        <taxon>Vertebrata</taxon>
        <taxon>Euteleostomi</taxon>
        <taxon>Mammalia</taxon>
        <taxon>Eutheria</taxon>
        <taxon>Laurasiatheria</taxon>
        <taxon>Artiodactyla</taxon>
        <taxon>Whippomorpha</taxon>
        <taxon>Cetacea</taxon>
        <taxon>Mysticeti</taxon>
        <taxon>Eschrichtiidae</taxon>
        <taxon>Eschrichtius</taxon>
    </lineage>
</organism>
<comment type="subcellular location">
    <subcellularLocation>
        <location evidence="1">Nucleus</location>
    </subcellularLocation>
</comment>
<dbReference type="GO" id="GO:0005634">
    <property type="term" value="C:nucleus"/>
    <property type="evidence" value="ECO:0007669"/>
    <property type="project" value="UniProtKB-SubCell"/>
</dbReference>
<sequence length="74" mass="8336">MRSEQKGLHVVEVEKKHMLGRGLDCLGRCILTRSSAPSVSGSSATRRSLDLTKFELLKPEMHTKEQILELLVME</sequence>
<dbReference type="PROSITE" id="PS50804">
    <property type="entry name" value="SCAN_BOX"/>
    <property type="match status" value="1"/>
</dbReference>
<evidence type="ECO:0000256" key="1">
    <source>
        <dbReference type="PROSITE-ProRule" id="PRU00187"/>
    </source>
</evidence>
<protein>
    <recommendedName>
        <fullName evidence="2">SCAN box domain-containing protein</fullName>
    </recommendedName>
</protein>
<dbReference type="Proteomes" id="UP001159641">
    <property type="component" value="Unassembled WGS sequence"/>
</dbReference>
<dbReference type="EMBL" id="JAIQCJ010000303">
    <property type="protein sequence ID" value="KAJ8796842.1"/>
    <property type="molecule type" value="Genomic_DNA"/>
</dbReference>
<dbReference type="InterPro" id="IPR003309">
    <property type="entry name" value="SCAN_dom"/>
</dbReference>
<dbReference type="AlphaFoldDB" id="A0AB34HXV0"/>
<feature type="domain" description="SCAN box" evidence="2">
    <location>
        <begin position="57"/>
        <end position="74"/>
    </location>
</feature>
<proteinExistence type="predicted"/>
<keyword evidence="1" id="KW-0539">Nucleus</keyword>
<gene>
    <name evidence="3" type="ORF">J1605_017714</name>
</gene>
<name>A0AB34HXV0_ESCRO</name>
<reference evidence="3 4" key="1">
    <citation type="submission" date="2022-11" db="EMBL/GenBank/DDBJ databases">
        <title>Whole genome sequence of Eschrichtius robustus ER-17-0199.</title>
        <authorList>
            <person name="Bruniche-Olsen A."/>
            <person name="Black A.N."/>
            <person name="Fields C.J."/>
            <person name="Walden K."/>
            <person name="Dewoody J.A."/>
        </authorList>
    </citation>
    <scope>NUCLEOTIDE SEQUENCE [LARGE SCALE GENOMIC DNA]</scope>
    <source>
        <strain evidence="3">ER-17-0199</strain>
        <tissue evidence="3">Blubber</tissue>
    </source>
</reference>
<evidence type="ECO:0000313" key="3">
    <source>
        <dbReference type="EMBL" id="KAJ8796842.1"/>
    </source>
</evidence>
<accession>A0AB34HXV0</accession>
<keyword evidence="4" id="KW-1185">Reference proteome</keyword>
<evidence type="ECO:0000259" key="2">
    <source>
        <dbReference type="PROSITE" id="PS50804"/>
    </source>
</evidence>